<evidence type="ECO:0000313" key="2">
    <source>
        <dbReference type="Proteomes" id="UP001061991"/>
    </source>
</evidence>
<name>A0ACD4D7Q7_9HYPH</name>
<accession>A0ACD4D7Q7</accession>
<dbReference type="EMBL" id="CP104973">
    <property type="protein sequence ID" value="UXN61957.1"/>
    <property type="molecule type" value="Genomic_DNA"/>
</dbReference>
<dbReference type="Proteomes" id="UP001061991">
    <property type="component" value="Chromosome"/>
</dbReference>
<keyword evidence="2" id="KW-1185">Reference proteome</keyword>
<gene>
    <name evidence="1" type="ORF">N8E88_18195</name>
</gene>
<sequence length="134" mass="13951">MFQNKNLACSVLLSLALAISSQIAAAEDFNPGNSYGDEYGNVILHEAGGLKIIFVGAAAAKSDKLGRDIRRQVPVYKRGKGPSVISPVSDPLVAGVVPAPNTGGCNSAFVIQGRGYMYGVDRNETPVLGNPGCE</sequence>
<organism evidence="1 2">
    <name type="scientific">Phyllobacterium zundukense</name>
    <dbReference type="NCBI Taxonomy" id="1867719"/>
    <lineage>
        <taxon>Bacteria</taxon>
        <taxon>Pseudomonadati</taxon>
        <taxon>Pseudomonadota</taxon>
        <taxon>Alphaproteobacteria</taxon>
        <taxon>Hyphomicrobiales</taxon>
        <taxon>Phyllobacteriaceae</taxon>
        <taxon>Phyllobacterium</taxon>
    </lineage>
</organism>
<protein>
    <submittedName>
        <fullName evidence="1">Uncharacterized protein</fullName>
    </submittedName>
</protein>
<proteinExistence type="predicted"/>
<evidence type="ECO:0000313" key="1">
    <source>
        <dbReference type="EMBL" id="UXN61957.1"/>
    </source>
</evidence>
<reference evidence="1" key="1">
    <citation type="submission" date="2022-09" db="EMBL/GenBank/DDBJ databases">
        <title>Interaction between co-microsymbionts with complementary sets of symbiotic genes in legume-rhizobium systems.</title>
        <authorList>
            <person name="Safronova V."/>
            <person name="Sazanova A."/>
            <person name="Afonin A."/>
            <person name="Chirak E."/>
        </authorList>
    </citation>
    <scope>NUCLEOTIDE SEQUENCE</scope>
    <source>
        <strain evidence="1">A18/3m</strain>
    </source>
</reference>